<dbReference type="PANTHER" id="PTHR47706">
    <property type="entry name" value="NMRA-LIKE FAMILY PROTEIN"/>
    <property type="match status" value="1"/>
</dbReference>
<keyword evidence="5" id="KW-1185">Reference proteome</keyword>
<keyword evidence="1" id="KW-0521">NADP</keyword>
<dbReference type="InterPro" id="IPR036291">
    <property type="entry name" value="NAD(P)-bd_dom_sf"/>
</dbReference>
<dbReference type="GO" id="GO:0016491">
    <property type="term" value="F:oxidoreductase activity"/>
    <property type="evidence" value="ECO:0007669"/>
    <property type="project" value="UniProtKB-KW"/>
</dbReference>
<dbReference type="STRING" id="1810919.A0A3D8QH78"/>
<proteinExistence type="predicted"/>
<evidence type="ECO:0000256" key="2">
    <source>
        <dbReference type="ARBA" id="ARBA00023002"/>
    </source>
</evidence>
<dbReference type="EMBL" id="PVWQ01000017">
    <property type="protein sequence ID" value="RDW61129.1"/>
    <property type="molecule type" value="Genomic_DNA"/>
</dbReference>
<comment type="caution">
    <text evidence="4">The sequence shown here is derived from an EMBL/GenBank/DDBJ whole genome shotgun (WGS) entry which is preliminary data.</text>
</comment>
<organism evidence="4 5">
    <name type="scientific">Aspergillus mulundensis</name>
    <dbReference type="NCBI Taxonomy" id="1810919"/>
    <lineage>
        <taxon>Eukaryota</taxon>
        <taxon>Fungi</taxon>
        <taxon>Dikarya</taxon>
        <taxon>Ascomycota</taxon>
        <taxon>Pezizomycotina</taxon>
        <taxon>Eurotiomycetes</taxon>
        <taxon>Eurotiomycetidae</taxon>
        <taxon>Eurotiales</taxon>
        <taxon>Aspergillaceae</taxon>
        <taxon>Aspergillus</taxon>
        <taxon>Aspergillus subgen. Nidulantes</taxon>
    </lineage>
</organism>
<dbReference type="PANTHER" id="PTHR47706:SF1">
    <property type="entry name" value="CIPA-LIKE, PUTATIVE (AFU_ORTHOLOGUE AFUA_1G12460)-RELATED"/>
    <property type="match status" value="1"/>
</dbReference>
<sequence length="382" mass="41507">MAIKNVVVAGVTGNLGPPILKALVAAGTFNITIFSRPKQATAPAPALAPPSATNGTASPQTVEVDYTSIPSLTTTLSHLHADCILSLLPHTASQTQTNLIHASVAAGVPRFIPSEFGADLDNPVNRAAPTYRGKVGVQELLKTLAAENQITYTIVYNGAFLDWGLAHSFPVDVGRREAVLHGGGERVYSTTTQTSIGKAVVSILQREEESRNRVVRIAEANLTIKHLLGLAQEVIGGEGWTITETDVEAEVAKAWPLIKQGVFNRETMMPFIHRAQWGVGTGGHFEENDNAWLGVQELDDEGVRAVIRDEIENVAWEDEIENVAWERRLRMLLGEDEIENAAGRTLDENENVALEDKIGEDRLDQDSLAFGTGRGPARWLHY</sequence>
<dbReference type="Gene3D" id="3.40.50.720">
    <property type="entry name" value="NAD(P)-binding Rossmann-like Domain"/>
    <property type="match status" value="1"/>
</dbReference>
<evidence type="ECO:0000256" key="1">
    <source>
        <dbReference type="ARBA" id="ARBA00022857"/>
    </source>
</evidence>
<dbReference type="Pfam" id="PF05368">
    <property type="entry name" value="NmrA"/>
    <property type="match status" value="1"/>
</dbReference>
<dbReference type="InterPro" id="IPR008030">
    <property type="entry name" value="NmrA-like"/>
</dbReference>
<dbReference type="RefSeq" id="XP_026598661.1">
    <property type="nucleotide sequence ID" value="XM_026752643.1"/>
</dbReference>
<evidence type="ECO:0000259" key="3">
    <source>
        <dbReference type="Pfam" id="PF05368"/>
    </source>
</evidence>
<evidence type="ECO:0000313" key="4">
    <source>
        <dbReference type="EMBL" id="RDW61129.1"/>
    </source>
</evidence>
<dbReference type="SUPFAM" id="SSF51735">
    <property type="entry name" value="NAD(P)-binding Rossmann-fold domains"/>
    <property type="match status" value="1"/>
</dbReference>
<dbReference type="InterPro" id="IPR051609">
    <property type="entry name" value="NmrA/Isoflavone_reductase-like"/>
</dbReference>
<dbReference type="CDD" id="cd05259">
    <property type="entry name" value="PCBER_SDR_a"/>
    <property type="match status" value="1"/>
</dbReference>
<dbReference type="GeneID" id="38120997"/>
<keyword evidence="2" id="KW-0560">Oxidoreductase</keyword>
<dbReference type="InterPro" id="IPR045312">
    <property type="entry name" value="PCBER-like"/>
</dbReference>
<reference evidence="4 5" key="1">
    <citation type="journal article" date="2018" name="IMA Fungus">
        <title>IMA Genome-F 9: Draft genome sequence of Annulohypoxylon stygium, Aspergillus mulundensis, Berkeleyomyces basicola (syn. Thielaviopsis basicola), Ceratocystis smalleyi, two Cercospora beticola strains, Coleophoma cylindrospora, Fusarium fracticaudum, Phialophora cf. hyalina, and Morchella septimelata.</title>
        <authorList>
            <person name="Wingfield B.D."/>
            <person name="Bills G.F."/>
            <person name="Dong Y."/>
            <person name="Huang W."/>
            <person name="Nel W.J."/>
            <person name="Swalarsk-Parry B.S."/>
            <person name="Vaghefi N."/>
            <person name="Wilken P.M."/>
            <person name="An Z."/>
            <person name="de Beer Z.W."/>
            <person name="De Vos L."/>
            <person name="Chen L."/>
            <person name="Duong T.A."/>
            <person name="Gao Y."/>
            <person name="Hammerbacher A."/>
            <person name="Kikkert J.R."/>
            <person name="Li Y."/>
            <person name="Li H."/>
            <person name="Li K."/>
            <person name="Li Q."/>
            <person name="Liu X."/>
            <person name="Ma X."/>
            <person name="Naidoo K."/>
            <person name="Pethybridge S.J."/>
            <person name="Sun J."/>
            <person name="Steenkamp E.T."/>
            <person name="van der Nest M.A."/>
            <person name="van Wyk S."/>
            <person name="Wingfield M.J."/>
            <person name="Xiong C."/>
            <person name="Yue Q."/>
            <person name="Zhang X."/>
        </authorList>
    </citation>
    <scope>NUCLEOTIDE SEQUENCE [LARGE SCALE GENOMIC DNA]</scope>
    <source>
        <strain evidence="4 5">DSM 5745</strain>
    </source>
</reference>
<protein>
    <recommendedName>
        <fullName evidence="3">NmrA-like domain-containing protein</fullName>
    </recommendedName>
</protein>
<dbReference type="Proteomes" id="UP000256690">
    <property type="component" value="Unassembled WGS sequence"/>
</dbReference>
<dbReference type="OrthoDB" id="9974981at2759"/>
<accession>A0A3D8QH78</accession>
<dbReference type="AlphaFoldDB" id="A0A3D8QH78"/>
<name>A0A3D8QH78_9EURO</name>
<evidence type="ECO:0000313" key="5">
    <source>
        <dbReference type="Proteomes" id="UP000256690"/>
    </source>
</evidence>
<feature type="domain" description="NmrA-like" evidence="3">
    <location>
        <begin position="4"/>
        <end position="237"/>
    </location>
</feature>
<gene>
    <name evidence="4" type="ORF">DSM5745_10627</name>
</gene>